<dbReference type="GO" id="GO:1990841">
    <property type="term" value="F:promoter-specific chromatin binding"/>
    <property type="evidence" value="ECO:0007669"/>
    <property type="project" value="TreeGrafter"/>
</dbReference>
<name>A0AAP0P4F7_9MAGN</name>
<keyword evidence="5" id="KW-1185">Reference proteome</keyword>
<organism evidence="4 5">
    <name type="scientific">Stephania japonica</name>
    <dbReference type="NCBI Taxonomy" id="461633"/>
    <lineage>
        <taxon>Eukaryota</taxon>
        <taxon>Viridiplantae</taxon>
        <taxon>Streptophyta</taxon>
        <taxon>Embryophyta</taxon>
        <taxon>Tracheophyta</taxon>
        <taxon>Spermatophyta</taxon>
        <taxon>Magnoliopsida</taxon>
        <taxon>Ranunculales</taxon>
        <taxon>Menispermaceae</taxon>
        <taxon>Menispermoideae</taxon>
        <taxon>Cissampelideae</taxon>
        <taxon>Stephania</taxon>
    </lineage>
</organism>
<dbReference type="Proteomes" id="UP001417504">
    <property type="component" value="Unassembled WGS sequence"/>
</dbReference>
<evidence type="ECO:0000256" key="1">
    <source>
        <dbReference type="ARBA" id="ARBA00022574"/>
    </source>
</evidence>
<sequence>MADDATKSSAEEEEQKHEKKIKDLEFLSCLLQPPSPDLDPKYVALRRYLLYNKAEAGVDRRKDWKCNGKGYVSYRNYIRRPRNWESLNAASGSSTPGQSGRWASSTLPQSILYELDSFSSSRDLRGSSQALSHRSSFSSSIGETGRLLPKVEPAYSFVGMHCIFDNCKASVTVLKFGHMSSDLLAYGASDGSLAVCSVSQPSSVIKQLIGHTKDVTDFDFSSNNQYIASSSMDKTVRVWEISKGSCIRVIYGVSSQLCIRFHPVNNNFLSVGNGNREITVINFSTGRIINKANFENEVTAMDNDHTGQLIFCGDSQGGIYTVNINSHSGSLSRSYRNRSSSKQKSPITTLQYSTFSLLARSAVLLACVQDGTLSFFSIALELNGYLTLRCSLKLSPRVHPIRASFCPLLSLDKGEFIVSGSEDCNVYFYDFSRSKKVCATEYQYHSLLIIKRNWWRGETCFKSSVTCGTHISYPRDQKIDQINDN</sequence>
<dbReference type="PROSITE" id="PS50082">
    <property type="entry name" value="WD_REPEATS_2"/>
    <property type="match status" value="1"/>
</dbReference>
<comment type="caution">
    <text evidence="4">The sequence shown here is derived from an EMBL/GenBank/DDBJ whole genome shotgun (WGS) entry which is preliminary data.</text>
</comment>
<dbReference type="PROSITE" id="PS50294">
    <property type="entry name" value="WD_REPEATS_REGION"/>
    <property type="match status" value="1"/>
</dbReference>
<reference evidence="4 5" key="1">
    <citation type="submission" date="2024-01" db="EMBL/GenBank/DDBJ databases">
        <title>Genome assemblies of Stephania.</title>
        <authorList>
            <person name="Yang L."/>
        </authorList>
    </citation>
    <scope>NUCLEOTIDE SEQUENCE [LARGE SCALE GENOMIC DNA]</scope>
    <source>
        <strain evidence="4">QJT</strain>
        <tissue evidence="4">Leaf</tissue>
    </source>
</reference>
<evidence type="ECO:0000313" key="5">
    <source>
        <dbReference type="Proteomes" id="UP001417504"/>
    </source>
</evidence>
<keyword evidence="1 3" id="KW-0853">WD repeat</keyword>
<evidence type="ECO:0000256" key="2">
    <source>
        <dbReference type="ARBA" id="ARBA00022737"/>
    </source>
</evidence>
<accession>A0AAP0P4F7</accession>
<dbReference type="InterPro" id="IPR051350">
    <property type="entry name" value="WD_repeat-ST_regulator"/>
</dbReference>
<protein>
    <submittedName>
        <fullName evidence="4">Uncharacterized protein</fullName>
    </submittedName>
</protein>
<dbReference type="Gene3D" id="2.130.10.10">
    <property type="entry name" value="YVTN repeat-like/Quinoprotein amine dehydrogenase"/>
    <property type="match status" value="1"/>
</dbReference>
<dbReference type="PANTHER" id="PTHR22838">
    <property type="entry name" value="WD REPEAT PROTEIN 26-RELATED"/>
    <property type="match status" value="1"/>
</dbReference>
<gene>
    <name evidence="4" type="ORF">Sjap_010246</name>
</gene>
<dbReference type="PANTHER" id="PTHR22838:SF4">
    <property type="entry name" value="WD REPEAT-CONTAINING PROTEIN 13"/>
    <property type="match status" value="1"/>
</dbReference>
<evidence type="ECO:0000313" key="4">
    <source>
        <dbReference type="EMBL" id="KAK9129759.1"/>
    </source>
</evidence>
<dbReference type="PROSITE" id="PS00678">
    <property type="entry name" value="WD_REPEATS_1"/>
    <property type="match status" value="1"/>
</dbReference>
<dbReference type="Pfam" id="PF00400">
    <property type="entry name" value="WD40"/>
    <property type="match status" value="1"/>
</dbReference>
<dbReference type="AlphaFoldDB" id="A0AAP0P4F7"/>
<dbReference type="GO" id="GO:0005634">
    <property type="term" value="C:nucleus"/>
    <property type="evidence" value="ECO:0007669"/>
    <property type="project" value="TreeGrafter"/>
</dbReference>
<dbReference type="InterPro" id="IPR036322">
    <property type="entry name" value="WD40_repeat_dom_sf"/>
</dbReference>
<proteinExistence type="predicted"/>
<dbReference type="InterPro" id="IPR019775">
    <property type="entry name" value="WD40_repeat_CS"/>
</dbReference>
<dbReference type="EMBL" id="JBBNAE010000004">
    <property type="protein sequence ID" value="KAK9129759.1"/>
    <property type="molecule type" value="Genomic_DNA"/>
</dbReference>
<feature type="repeat" description="WD" evidence="3">
    <location>
        <begin position="208"/>
        <end position="249"/>
    </location>
</feature>
<dbReference type="InterPro" id="IPR015943">
    <property type="entry name" value="WD40/YVTN_repeat-like_dom_sf"/>
</dbReference>
<dbReference type="InterPro" id="IPR001680">
    <property type="entry name" value="WD40_rpt"/>
</dbReference>
<keyword evidence="2" id="KW-0677">Repeat</keyword>
<dbReference type="SUPFAM" id="SSF50978">
    <property type="entry name" value="WD40 repeat-like"/>
    <property type="match status" value="1"/>
</dbReference>
<dbReference type="SMART" id="SM00320">
    <property type="entry name" value="WD40"/>
    <property type="match status" value="5"/>
</dbReference>
<evidence type="ECO:0000256" key="3">
    <source>
        <dbReference type="PROSITE-ProRule" id="PRU00221"/>
    </source>
</evidence>